<reference evidence="2" key="1">
    <citation type="submission" date="2014-09" db="EMBL/GenBank/DDBJ databases">
        <authorList>
            <person name="Magalhaes I.L.F."/>
            <person name="Oliveira U."/>
            <person name="Santos F.R."/>
            <person name="Vidigal T.H.D.A."/>
            <person name="Brescovit A.D."/>
            <person name="Santos A.J."/>
        </authorList>
    </citation>
    <scope>NUCLEOTIDE SEQUENCE</scope>
    <source>
        <tissue evidence="2">Shoot tissue taken approximately 20 cm above the soil surface</tissue>
    </source>
</reference>
<sequence>MLGGCTNSYVSTLLELLVLIVDIQGSMFFYYTIASKTIRIFVLSQFFSLTRRRATHHCIKKE</sequence>
<feature type="transmembrane region" description="Helical" evidence="1">
    <location>
        <begin position="12"/>
        <end position="33"/>
    </location>
</feature>
<proteinExistence type="predicted"/>
<dbReference type="EMBL" id="GBRH01237588">
    <property type="protein sequence ID" value="JAD60307.1"/>
    <property type="molecule type" value="Transcribed_RNA"/>
</dbReference>
<protein>
    <submittedName>
        <fullName evidence="2">Uncharacterized protein</fullName>
    </submittedName>
</protein>
<reference evidence="2" key="2">
    <citation type="journal article" date="2015" name="Data Brief">
        <title>Shoot transcriptome of the giant reed, Arundo donax.</title>
        <authorList>
            <person name="Barrero R.A."/>
            <person name="Guerrero F.D."/>
            <person name="Moolhuijzen P."/>
            <person name="Goolsby J.A."/>
            <person name="Tidwell J."/>
            <person name="Bellgard S.E."/>
            <person name="Bellgard M.I."/>
        </authorList>
    </citation>
    <scope>NUCLEOTIDE SEQUENCE</scope>
    <source>
        <tissue evidence="2">Shoot tissue taken approximately 20 cm above the soil surface</tissue>
    </source>
</reference>
<dbReference type="AlphaFoldDB" id="A0A0A9BM10"/>
<evidence type="ECO:0000313" key="2">
    <source>
        <dbReference type="EMBL" id="JAD60307.1"/>
    </source>
</evidence>
<evidence type="ECO:0000256" key="1">
    <source>
        <dbReference type="SAM" id="Phobius"/>
    </source>
</evidence>
<name>A0A0A9BM10_ARUDO</name>
<accession>A0A0A9BM10</accession>
<organism evidence="2">
    <name type="scientific">Arundo donax</name>
    <name type="common">Giant reed</name>
    <name type="synonym">Donax arundinaceus</name>
    <dbReference type="NCBI Taxonomy" id="35708"/>
    <lineage>
        <taxon>Eukaryota</taxon>
        <taxon>Viridiplantae</taxon>
        <taxon>Streptophyta</taxon>
        <taxon>Embryophyta</taxon>
        <taxon>Tracheophyta</taxon>
        <taxon>Spermatophyta</taxon>
        <taxon>Magnoliopsida</taxon>
        <taxon>Liliopsida</taxon>
        <taxon>Poales</taxon>
        <taxon>Poaceae</taxon>
        <taxon>PACMAD clade</taxon>
        <taxon>Arundinoideae</taxon>
        <taxon>Arundineae</taxon>
        <taxon>Arundo</taxon>
    </lineage>
</organism>
<keyword evidence="1" id="KW-1133">Transmembrane helix</keyword>
<keyword evidence="1" id="KW-0812">Transmembrane</keyword>
<keyword evidence="1" id="KW-0472">Membrane</keyword>